<feature type="compositionally biased region" description="Basic and acidic residues" evidence="1">
    <location>
        <begin position="30"/>
        <end position="44"/>
    </location>
</feature>
<dbReference type="EMBL" id="JACEIK010005961">
    <property type="protein sequence ID" value="MCE0482525.1"/>
    <property type="molecule type" value="Genomic_DNA"/>
</dbReference>
<accession>A0ABS8VSY1</accession>
<keyword evidence="4" id="KW-1185">Reference proteome</keyword>
<name>A0ABS8VSY1_DATST</name>
<feature type="signal peptide" evidence="2">
    <location>
        <begin position="1"/>
        <end position="25"/>
    </location>
</feature>
<reference evidence="3 4" key="1">
    <citation type="journal article" date="2021" name="BMC Genomics">
        <title>Datura genome reveals duplications of psychoactive alkaloid biosynthetic genes and high mutation rate following tissue culture.</title>
        <authorList>
            <person name="Rajewski A."/>
            <person name="Carter-House D."/>
            <person name="Stajich J."/>
            <person name="Litt A."/>
        </authorList>
    </citation>
    <scope>NUCLEOTIDE SEQUENCE [LARGE SCALE GENOMIC DNA]</scope>
    <source>
        <strain evidence="3">AR-01</strain>
    </source>
</reference>
<feature type="compositionally biased region" description="Basic residues" evidence="1">
    <location>
        <begin position="104"/>
        <end position="122"/>
    </location>
</feature>
<feature type="region of interest" description="Disordered" evidence="1">
    <location>
        <begin position="30"/>
        <end position="122"/>
    </location>
</feature>
<feature type="compositionally biased region" description="Basic and acidic residues" evidence="1">
    <location>
        <begin position="64"/>
        <end position="75"/>
    </location>
</feature>
<feature type="chain" id="PRO_5045291112" evidence="2">
    <location>
        <begin position="26"/>
        <end position="122"/>
    </location>
</feature>
<gene>
    <name evidence="3" type="ORF">HAX54_041354</name>
</gene>
<evidence type="ECO:0000313" key="3">
    <source>
        <dbReference type="EMBL" id="MCE0482525.1"/>
    </source>
</evidence>
<evidence type="ECO:0000313" key="4">
    <source>
        <dbReference type="Proteomes" id="UP000823775"/>
    </source>
</evidence>
<comment type="caution">
    <text evidence="3">The sequence shown here is derived from an EMBL/GenBank/DDBJ whole genome shotgun (WGS) entry which is preliminary data.</text>
</comment>
<dbReference type="PANTHER" id="PTHR31365">
    <property type="entry name" value="EXPRESSED PROTEIN"/>
    <property type="match status" value="1"/>
</dbReference>
<protein>
    <submittedName>
        <fullName evidence="3">Uncharacterized protein</fullName>
    </submittedName>
</protein>
<organism evidence="3 4">
    <name type="scientific">Datura stramonium</name>
    <name type="common">Jimsonweed</name>
    <name type="synonym">Common thornapple</name>
    <dbReference type="NCBI Taxonomy" id="4076"/>
    <lineage>
        <taxon>Eukaryota</taxon>
        <taxon>Viridiplantae</taxon>
        <taxon>Streptophyta</taxon>
        <taxon>Embryophyta</taxon>
        <taxon>Tracheophyta</taxon>
        <taxon>Spermatophyta</taxon>
        <taxon>Magnoliopsida</taxon>
        <taxon>eudicotyledons</taxon>
        <taxon>Gunneridae</taxon>
        <taxon>Pentapetalae</taxon>
        <taxon>asterids</taxon>
        <taxon>lamiids</taxon>
        <taxon>Solanales</taxon>
        <taxon>Solanaceae</taxon>
        <taxon>Solanoideae</taxon>
        <taxon>Datureae</taxon>
        <taxon>Datura</taxon>
    </lineage>
</organism>
<keyword evidence="2" id="KW-0732">Signal</keyword>
<proteinExistence type="predicted"/>
<evidence type="ECO:0000256" key="2">
    <source>
        <dbReference type="SAM" id="SignalP"/>
    </source>
</evidence>
<sequence>MVMKLIVHLLKTDIILSFILWAAVSFDVSHHNKEGDQQGEDIEKTNGVTTEPKIAKKKKKKDKASKEVKESEDHPNNVNAAIGPEETERAGQVEDASTVDVKERLKRAASAKKKKSKKETAA</sequence>
<dbReference type="PANTHER" id="PTHR31365:SF15">
    <property type="entry name" value="EXPRESSED PROTEIN"/>
    <property type="match status" value="1"/>
</dbReference>
<evidence type="ECO:0000256" key="1">
    <source>
        <dbReference type="SAM" id="MobiDB-lite"/>
    </source>
</evidence>
<dbReference type="Proteomes" id="UP000823775">
    <property type="component" value="Unassembled WGS sequence"/>
</dbReference>